<reference evidence="8" key="1">
    <citation type="submission" date="2021-01" db="UniProtKB">
        <authorList>
            <consortium name="EnsemblMetazoa"/>
        </authorList>
    </citation>
    <scope>IDENTIFICATION</scope>
</reference>
<evidence type="ECO:0000256" key="6">
    <source>
        <dbReference type="ARBA" id="ARBA00047676"/>
    </source>
</evidence>
<dbReference type="GO" id="GO:0051500">
    <property type="term" value="F:D-tyrosyl-tRNA(Tyr) deacylase activity"/>
    <property type="evidence" value="ECO:0007669"/>
    <property type="project" value="TreeGrafter"/>
</dbReference>
<comment type="subcellular location">
    <subcellularLocation>
        <location evidence="1">Cytoplasm</location>
    </subcellularLocation>
</comment>
<dbReference type="RefSeq" id="XP_022661292.1">
    <property type="nucleotide sequence ID" value="XM_022805557.1"/>
</dbReference>
<dbReference type="EnsemblMetazoa" id="XM_022805557">
    <property type="protein sequence ID" value="XP_022661292"/>
    <property type="gene ID" value="LOC111250384"/>
</dbReference>
<comment type="subunit">
    <text evidence="2">Homodimer.</text>
</comment>
<comment type="catalytic activity">
    <reaction evidence="7">
        <text>a D-aminoacyl-tRNA + H2O = a tRNA + a D-alpha-amino acid + H(+)</text>
        <dbReference type="Rhea" id="RHEA:13953"/>
        <dbReference type="Rhea" id="RHEA-COMP:10123"/>
        <dbReference type="Rhea" id="RHEA-COMP:10124"/>
        <dbReference type="ChEBI" id="CHEBI:15377"/>
        <dbReference type="ChEBI" id="CHEBI:15378"/>
        <dbReference type="ChEBI" id="CHEBI:59871"/>
        <dbReference type="ChEBI" id="CHEBI:78442"/>
        <dbReference type="ChEBI" id="CHEBI:79333"/>
        <dbReference type="EC" id="3.1.1.96"/>
    </reaction>
</comment>
<dbReference type="InParanoid" id="A0A7M7K3Z4"/>
<organism evidence="8 9">
    <name type="scientific">Varroa destructor</name>
    <name type="common">Honeybee mite</name>
    <dbReference type="NCBI Taxonomy" id="109461"/>
    <lineage>
        <taxon>Eukaryota</taxon>
        <taxon>Metazoa</taxon>
        <taxon>Ecdysozoa</taxon>
        <taxon>Arthropoda</taxon>
        <taxon>Chelicerata</taxon>
        <taxon>Arachnida</taxon>
        <taxon>Acari</taxon>
        <taxon>Parasitiformes</taxon>
        <taxon>Mesostigmata</taxon>
        <taxon>Gamasina</taxon>
        <taxon>Dermanyssoidea</taxon>
        <taxon>Varroidae</taxon>
        <taxon>Varroa</taxon>
    </lineage>
</organism>
<dbReference type="SUPFAM" id="SSF69500">
    <property type="entry name" value="DTD-like"/>
    <property type="match status" value="1"/>
</dbReference>
<evidence type="ECO:0000256" key="4">
    <source>
        <dbReference type="ARBA" id="ARBA00022490"/>
    </source>
</evidence>
<dbReference type="Proteomes" id="UP000594260">
    <property type="component" value="Unplaced"/>
</dbReference>
<dbReference type="GO" id="GO:0005737">
    <property type="term" value="C:cytoplasm"/>
    <property type="evidence" value="ECO:0007669"/>
    <property type="project" value="UniProtKB-SubCell"/>
</dbReference>
<protein>
    <recommendedName>
        <fullName evidence="3">D-aminoacyl-tRNA deacylase</fullName>
        <ecNumber evidence="3">3.1.1.96</ecNumber>
    </recommendedName>
</protein>
<dbReference type="InterPro" id="IPR003732">
    <property type="entry name" value="Daa-tRNA_deacyls_DTD"/>
</dbReference>
<dbReference type="Gene3D" id="3.50.80.10">
    <property type="entry name" value="D-tyrosyl-tRNA(Tyr) deacylase"/>
    <property type="match status" value="1"/>
</dbReference>
<dbReference type="EnsemblMetazoa" id="XM_022805559">
    <property type="protein sequence ID" value="XP_022661294"/>
    <property type="gene ID" value="LOC111250384"/>
</dbReference>
<dbReference type="PANTHER" id="PTHR10472">
    <property type="entry name" value="D-TYROSYL-TRNA TYR DEACYLASE"/>
    <property type="match status" value="1"/>
</dbReference>
<dbReference type="Pfam" id="PF02580">
    <property type="entry name" value="Tyr_Deacylase"/>
    <property type="match status" value="1"/>
</dbReference>
<evidence type="ECO:0000256" key="3">
    <source>
        <dbReference type="ARBA" id="ARBA00013056"/>
    </source>
</evidence>
<keyword evidence="4" id="KW-0963">Cytoplasm</keyword>
<proteinExistence type="predicted"/>
<dbReference type="AlphaFoldDB" id="A0A7M7K3Z4"/>
<evidence type="ECO:0000256" key="7">
    <source>
        <dbReference type="ARBA" id="ARBA00048018"/>
    </source>
</evidence>
<accession>A0A7M7K3Z4</accession>
<evidence type="ECO:0000256" key="2">
    <source>
        <dbReference type="ARBA" id="ARBA00011738"/>
    </source>
</evidence>
<keyword evidence="9" id="KW-1185">Reference proteome</keyword>
<dbReference type="RefSeq" id="XP_022661291.1">
    <property type="nucleotide sequence ID" value="XM_022805556.1"/>
</dbReference>
<evidence type="ECO:0000313" key="8">
    <source>
        <dbReference type="EnsemblMetazoa" id="XP_022661291"/>
    </source>
</evidence>
<evidence type="ECO:0000313" key="9">
    <source>
        <dbReference type="Proteomes" id="UP000594260"/>
    </source>
</evidence>
<dbReference type="InterPro" id="IPR023509">
    <property type="entry name" value="DTD-like_sf"/>
</dbReference>
<comment type="catalytic activity">
    <reaction evidence="6">
        <text>glycyl-tRNA(Ala) + H2O = tRNA(Ala) + glycine + H(+)</text>
        <dbReference type="Rhea" id="RHEA:53744"/>
        <dbReference type="Rhea" id="RHEA-COMP:9657"/>
        <dbReference type="Rhea" id="RHEA-COMP:13640"/>
        <dbReference type="ChEBI" id="CHEBI:15377"/>
        <dbReference type="ChEBI" id="CHEBI:15378"/>
        <dbReference type="ChEBI" id="CHEBI:57305"/>
        <dbReference type="ChEBI" id="CHEBI:78442"/>
        <dbReference type="ChEBI" id="CHEBI:78522"/>
        <dbReference type="EC" id="3.1.1.96"/>
    </reaction>
</comment>
<dbReference type="PANTHER" id="PTHR10472:SF1">
    <property type="entry name" value="D-AMINOACYL-TRNA DEACYLASE 2"/>
    <property type="match status" value="1"/>
</dbReference>
<dbReference type="EC" id="3.1.1.96" evidence="3"/>
<sequence length="174" mass="19099">MSATEDNNAPPKGPQCRVLIQQCVQAELHIDDANLVKIDRGIVVFVSFFAGATEDVVRRAAQSILKIKLSENHDGKLISVLDLPGSVLLIPQACLGGKRKNNAVQYHQLIEKNKGEVLFKIMESELQKHLSSCPKVTAVADETSRPCVRSGTYGNRQVLKMDSSMGPFSHVIDF</sequence>
<evidence type="ECO:0000256" key="1">
    <source>
        <dbReference type="ARBA" id="ARBA00004496"/>
    </source>
</evidence>
<dbReference type="GeneID" id="111250384"/>
<dbReference type="RefSeq" id="XP_022661294.1">
    <property type="nucleotide sequence ID" value="XM_022805559.1"/>
</dbReference>
<dbReference type="EnsemblMetazoa" id="XM_022805556">
    <property type="protein sequence ID" value="XP_022661291"/>
    <property type="gene ID" value="LOC111250384"/>
</dbReference>
<name>A0A7M7K3Z4_VARDE</name>
<evidence type="ECO:0000256" key="5">
    <source>
        <dbReference type="ARBA" id="ARBA00022801"/>
    </source>
</evidence>
<dbReference type="OMA" id="QQCLHAK"/>
<dbReference type="KEGG" id="vde:111250384"/>
<keyword evidence="5" id="KW-0378">Hydrolase</keyword>